<gene>
    <name evidence="2" type="ORF">ATC70_001842</name>
</gene>
<dbReference type="EMBL" id="JASEJX010000015">
    <property type="protein sequence ID" value="KAK4514252.1"/>
    <property type="molecule type" value="Genomic_DNA"/>
</dbReference>
<evidence type="ECO:0000256" key="1">
    <source>
        <dbReference type="SAM" id="MobiDB-lite"/>
    </source>
</evidence>
<name>A0AAN7HZY0_9FUNG</name>
<dbReference type="AlphaFoldDB" id="A0AAN7HZY0"/>
<feature type="compositionally biased region" description="Pro residues" evidence="1">
    <location>
        <begin position="41"/>
        <end position="51"/>
    </location>
</feature>
<evidence type="ECO:0000313" key="2">
    <source>
        <dbReference type="EMBL" id="KAK4514252.1"/>
    </source>
</evidence>
<evidence type="ECO:0000313" key="3">
    <source>
        <dbReference type="Proteomes" id="UP001304243"/>
    </source>
</evidence>
<feature type="compositionally biased region" description="Low complexity" evidence="1">
    <location>
        <begin position="105"/>
        <end position="122"/>
    </location>
</feature>
<comment type="caution">
    <text evidence="2">The sequence shown here is derived from an EMBL/GenBank/DDBJ whole genome shotgun (WGS) entry which is preliminary data.</text>
</comment>
<reference evidence="2 3" key="1">
    <citation type="submission" date="2022-11" db="EMBL/GenBank/DDBJ databases">
        <title>Mucor velutinosus strain NIH1002 WGS.</title>
        <authorList>
            <person name="Subramanian P."/>
            <person name="Mullikin J.C."/>
            <person name="Segre J.A."/>
            <person name="Zelazny A.M."/>
        </authorList>
    </citation>
    <scope>NUCLEOTIDE SEQUENCE [LARGE SCALE GENOMIC DNA]</scope>
    <source>
        <strain evidence="2 3">NIH1002</strain>
    </source>
</reference>
<feature type="region of interest" description="Disordered" evidence="1">
    <location>
        <begin position="79"/>
        <end position="127"/>
    </location>
</feature>
<dbReference type="GeneID" id="89945544"/>
<feature type="region of interest" description="Disordered" evidence="1">
    <location>
        <begin position="33"/>
        <end position="54"/>
    </location>
</feature>
<proteinExistence type="predicted"/>
<protein>
    <submittedName>
        <fullName evidence="2">Uncharacterized protein</fullName>
    </submittedName>
</protein>
<dbReference type="Proteomes" id="UP001304243">
    <property type="component" value="Unassembled WGS sequence"/>
</dbReference>
<accession>A0AAN7HZY0</accession>
<dbReference type="RefSeq" id="XP_064680918.1">
    <property type="nucleotide sequence ID" value="XM_064821232.1"/>
</dbReference>
<organism evidence="2 3">
    <name type="scientific">Mucor velutinosus</name>
    <dbReference type="NCBI Taxonomy" id="708070"/>
    <lineage>
        <taxon>Eukaryota</taxon>
        <taxon>Fungi</taxon>
        <taxon>Fungi incertae sedis</taxon>
        <taxon>Mucoromycota</taxon>
        <taxon>Mucoromycotina</taxon>
        <taxon>Mucoromycetes</taxon>
        <taxon>Mucorales</taxon>
        <taxon>Mucorineae</taxon>
        <taxon>Mucoraceae</taxon>
        <taxon>Mucor</taxon>
    </lineage>
</organism>
<keyword evidence="3" id="KW-1185">Reference proteome</keyword>
<sequence length="141" mass="16008">MWKRERMMVDVISVKPATPLPLSSAYQHSPSLLINNNHSNLPPPPPPPPPLLQNRPCYPFDSHIHDDVNNFYAGNEYNQFGDIKPPSTKRPLSVHESMPSKRQKSLNALPSSSASTSQPKSSYTFTSKPYDYMDNNIMYDY</sequence>